<dbReference type="AlphaFoldDB" id="A0A8D9BBN0"/>
<dbReference type="EMBL" id="HBUF01070114">
    <property type="protein sequence ID" value="CAG6629218.1"/>
    <property type="molecule type" value="Transcribed_RNA"/>
</dbReference>
<sequence length="114" mass="13073">MNALWRSTKDSLVISLNGSSVPCPGFSHARPTTHCPEFRRNWKNIAPTAANTSLPVSNRKPNWRPTSIRCKPSYVCPTDRRTCQPKGKWCPILPMRGKVWKPRRNRSRNGFCPR</sequence>
<organism evidence="1">
    <name type="scientific">Cacopsylla melanoneura</name>
    <dbReference type="NCBI Taxonomy" id="428564"/>
    <lineage>
        <taxon>Eukaryota</taxon>
        <taxon>Metazoa</taxon>
        <taxon>Ecdysozoa</taxon>
        <taxon>Arthropoda</taxon>
        <taxon>Hexapoda</taxon>
        <taxon>Insecta</taxon>
        <taxon>Pterygota</taxon>
        <taxon>Neoptera</taxon>
        <taxon>Paraneoptera</taxon>
        <taxon>Hemiptera</taxon>
        <taxon>Sternorrhyncha</taxon>
        <taxon>Psylloidea</taxon>
        <taxon>Psyllidae</taxon>
        <taxon>Psyllinae</taxon>
        <taxon>Cacopsylla</taxon>
    </lineage>
</organism>
<dbReference type="EMBL" id="HBUF01616411">
    <property type="protein sequence ID" value="CAG6780009.1"/>
    <property type="molecule type" value="Transcribed_RNA"/>
</dbReference>
<protein>
    <submittedName>
        <fullName evidence="1">Uncharacterized protein</fullName>
    </submittedName>
</protein>
<dbReference type="EMBL" id="HBUF01172019">
    <property type="protein sequence ID" value="CAG6653096.1"/>
    <property type="molecule type" value="Transcribed_RNA"/>
</dbReference>
<accession>A0A8D9BBN0</accession>
<dbReference type="EMBL" id="HBUF01616407">
    <property type="protein sequence ID" value="CAG6779992.1"/>
    <property type="molecule type" value="Transcribed_RNA"/>
</dbReference>
<proteinExistence type="predicted"/>
<reference evidence="1" key="1">
    <citation type="submission" date="2021-05" db="EMBL/GenBank/DDBJ databases">
        <authorList>
            <person name="Alioto T."/>
            <person name="Alioto T."/>
            <person name="Gomez Garrido J."/>
        </authorList>
    </citation>
    <scope>NUCLEOTIDE SEQUENCE</scope>
</reference>
<dbReference type="EMBL" id="HBUF01070115">
    <property type="protein sequence ID" value="CAG6629221.1"/>
    <property type="molecule type" value="Transcribed_RNA"/>
</dbReference>
<evidence type="ECO:0000313" key="1">
    <source>
        <dbReference type="EMBL" id="CAG6779992.1"/>
    </source>
</evidence>
<name>A0A8D9BBN0_9HEMI</name>